<dbReference type="CDD" id="cd01949">
    <property type="entry name" value="GGDEF"/>
    <property type="match status" value="1"/>
</dbReference>
<dbReference type="GO" id="GO:1902201">
    <property type="term" value="P:negative regulation of bacterial-type flagellum-dependent cell motility"/>
    <property type="evidence" value="ECO:0007669"/>
    <property type="project" value="TreeGrafter"/>
</dbReference>
<dbReference type="GO" id="GO:0043709">
    <property type="term" value="P:cell adhesion involved in single-species biofilm formation"/>
    <property type="evidence" value="ECO:0007669"/>
    <property type="project" value="TreeGrafter"/>
</dbReference>
<dbReference type="Gene3D" id="3.30.70.270">
    <property type="match status" value="1"/>
</dbReference>
<dbReference type="GO" id="GO:0005886">
    <property type="term" value="C:plasma membrane"/>
    <property type="evidence" value="ECO:0007669"/>
    <property type="project" value="TreeGrafter"/>
</dbReference>
<evidence type="ECO:0000256" key="1">
    <source>
        <dbReference type="ARBA" id="ARBA00012528"/>
    </source>
</evidence>
<dbReference type="InterPro" id="IPR029787">
    <property type="entry name" value="Nucleotide_cyclase"/>
</dbReference>
<dbReference type="NCBIfam" id="TIGR00254">
    <property type="entry name" value="GGDEF"/>
    <property type="match status" value="1"/>
</dbReference>
<dbReference type="Proteomes" id="UP000250744">
    <property type="component" value="Unassembled WGS sequence"/>
</dbReference>
<protein>
    <recommendedName>
        <fullName evidence="1">diguanylate cyclase</fullName>
        <ecNumber evidence="1">2.7.7.65</ecNumber>
    </recommendedName>
</protein>
<dbReference type="GO" id="GO:0052621">
    <property type="term" value="F:diguanylate cyclase activity"/>
    <property type="evidence" value="ECO:0007669"/>
    <property type="project" value="UniProtKB-EC"/>
</dbReference>
<evidence type="ECO:0000256" key="2">
    <source>
        <dbReference type="ARBA" id="ARBA00034247"/>
    </source>
</evidence>
<reference evidence="4 5" key="1">
    <citation type="submission" date="2018-06" db="EMBL/GenBank/DDBJ databases">
        <title>Nitrincola tibetense sp. nov., isolated from Lake XuguoCo on Tibetan Plateau.</title>
        <authorList>
            <person name="Xing P."/>
        </authorList>
    </citation>
    <scope>NUCLEOTIDE SEQUENCE [LARGE SCALE GENOMIC DNA]</scope>
    <source>
        <strain evidence="5">xg18</strain>
    </source>
</reference>
<organism evidence="4 5">
    <name type="scientific">Nitrincola tibetensis</name>
    <dbReference type="NCBI Taxonomy" id="2219697"/>
    <lineage>
        <taxon>Bacteria</taxon>
        <taxon>Pseudomonadati</taxon>
        <taxon>Pseudomonadota</taxon>
        <taxon>Gammaproteobacteria</taxon>
        <taxon>Oceanospirillales</taxon>
        <taxon>Oceanospirillaceae</taxon>
        <taxon>Nitrincola</taxon>
    </lineage>
</organism>
<sequence length="298" mass="33257">MSEEQTFPESCFASVLAVTADCVFIIKDQCIQYVSVGDEVWLNPDSIRGLSIESVLSDVILTTLREQISTAKDSGEVSKARYIFRPEHLPELKTLGLSETIWFEARLSCVDSDTYVWALRNINDRKKLERKISHQAQRDSLTGAYNRRALIPVMEQNIAQAQRYDGICSMLLIDIDDFSRINDDFGWDAGDQLLRQIVTSLYQMKRTADFLVRFGDDQIGLFLPETNHEQAVLAGERARRLVGELDIPSASGNVSCTVSVGVSSLSGPEDTAAEMMKRIIENLAIARHCGGNRVEGDS</sequence>
<dbReference type="RefSeq" id="WP_112158532.1">
    <property type="nucleotide sequence ID" value="NZ_QKRX01000004.1"/>
</dbReference>
<comment type="catalytic activity">
    <reaction evidence="2">
        <text>2 GTP = 3',3'-c-di-GMP + 2 diphosphate</text>
        <dbReference type="Rhea" id="RHEA:24898"/>
        <dbReference type="ChEBI" id="CHEBI:33019"/>
        <dbReference type="ChEBI" id="CHEBI:37565"/>
        <dbReference type="ChEBI" id="CHEBI:58805"/>
        <dbReference type="EC" id="2.7.7.65"/>
    </reaction>
</comment>
<dbReference type="InterPro" id="IPR050469">
    <property type="entry name" value="Diguanylate_Cyclase"/>
</dbReference>
<evidence type="ECO:0000313" key="5">
    <source>
        <dbReference type="Proteomes" id="UP000250744"/>
    </source>
</evidence>
<evidence type="ECO:0000313" key="4">
    <source>
        <dbReference type="EMBL" id="RAU18423.1"/>
    </source>
</evidence>
<dbReference type="PANTHER" id="PTHR45138:SF9">
    <property type="entry name" value="DIGUANYLATE CYCLASE DGCM-RELATED"/>
    <property type="match status" value="1"/>
</dbReference>
<feature type="domain" description="GGDEF" evidence="3">
    <location>
        <begin position="166"/>
        <end position="298"/>
    </location>
</feature>
<evidence type="ECO:0000259" key="3">
    <source>
        <dbReference type="PROSITE" id="PS50887"/>
    </source>
</evidence>
<dbReference type="InterPro" id="IPR043128">
    <property type="entry name" value="Rev_trsase/Diguanyl_cyclase"/>
</dbReference>
<dbReference type="OrthoDB" id="9812260at2"/>
<dbReference type="EC" id="2.7.7.65" evidence="1"/>
<dbReference type="InterPro" id="IPR000160">
    <property type="entry name" value="GGDEF_dom"/>
</dbReference>
<dbReference type="EMBL" id="QKRX01000004">
    <property type="protein sequence ID" value="RAU18423.1"/>
    <property type="molecule type" value="Genomic_DNA"/>
</dbReference>
<accession>A0A364NMV9</accession>
<comment type="caution">
    <text evidence="4">The sequence shown here is derived from an EMBL/GenBank/DDBJ whole genome shotgun (WGS) entry which is preliminary data.</text>
</comment>
<dbReference type="AlphaFoldDB" id="A0A364NMV9"/>
<dbReference type="PANTHER" id="PTHR45138">
    <property type="entry name" value="REGULATORY COMPONENTS OF SENSORY TRANSDUCTION SYSTEM"/>
    <property type="match status" value="1"/>
</dbReference>
<name>A0A364NMV9_9GAMM</name>
<gene>
    <name evidence="4" type="ORF">DN062_06510</name>
</gene>
<dbReference type="SMART" id="SM00267">
    <property type="entry name" value="GGDEF"/>
    <property type="match status" value="1"/>
</dbReference>
<dbReference type="PROSITE" id="PS50887">
    <property type="entry name" value="GGDEF"/>
    <property type="match status" value="1"/>
</dbReference>
<keyword evidence="5" id="KW-1185">Reference proteome</keyword>
<proteinExistence type="predicted"/>
<dbReference type="Pfam" id="PF00990">
    <property type="entry name" value="GGDEF"/>
    <property type="match status" value="1"/>
</dbReference>
<dbReference type="SUPFAM" id="SSF55073">
    <property type="entry name" value="Nucleotide cyclase"/>
    <property type="match status" value="1"/>
</dbReference>